<dbReference type="Proteomes" id="UP001283361">
    <property type="component" value="Unassembled WGS sequence"/>
</dbReference>
<evidence type="ECO:0000313" key="2">
    <source>
        <dbReference type="Proteomes" id="UP001283361"/>
    </source>
</evidence>
<keyword evidence="2" id="KW-1185">Reference proteome</keyword>
<evidence type="ECO:0000313" key="1">
    <source>
        <dbReference type="EMBL" id="KAK3778446.1"/>
    </source>
</evidence>
<protein>
    <submittedName>
        <fullName evidence="1">Uncharacterized protein</fullName>
    </submittedName>
</protein>
<sequence>MLCSVLKGFAEDFGLDPAVFQAPSTQRDHLTRPKDVTLGMNLVDDVTAGIPDWSVPVRVPLARQMSAYRTRVRMRTQANLPQMWTTEYNVQPACTLCFVSVHLYERVHTVLNTVPAPAYLMPQASLHTRMRDCIELALPESKGFHTE</sequence>
<gene>
    <name evidence="1" type="ORF">RRG08_014073</name>
</gene>
<proteinExistence type="predicted"/>
<name>A0AAE1A0P1_9GAST</name>
<reference evidence="1" key="1">
    <citation type="journal article" date="2023" name="G3 (Bethesda)">
        <title>A reference genome for the long-term kleptoplast-retaining sea slug Elysia crispata morphotype clarki.</title>
        <authorList>
            <person name="Eastman K.E."/>
            <person name="Pendleton A.L."/>
            <person name="Shaikh M.A."/>
            <person name="Suttiyut T."/>
            <person name="Ogas R."/>
            <person name="Tomko P."/>
            <person name="Gavelis G."/>
            <person name="Widhalm J.R."/>
            <person name="Wisecaver J.H."/>
        </authorList>
    </citation>
    <scope>NUCLEOTIDE SEQUENCE</scope>
    <source>
        <strain evidence="1">ECLA1</strain>
    </source>
</reference>
<comment type="caution">
    <text evidence="1">The sequence shown here is derived from an EMBL/GenBank/DDBJ whole genome shotgun (WGS) entry which is preliminary data.</text>
</comment>
<accession>A0AAE1A0P1</accession>
<organism evidence="1 2">
    <name type="scientific">Elysia crispata</name>
    <name type="common">lettuce slug</name>
    <dbReference type="NCBI Taxonomy" id="231223"/>
    <lineage>
        <taxon>Eukaryota</taxon>
        <taxon>Metazoa</taxon>
        <taxon>Spiralia</taxon>
        <taxon>Lophotrochozoa</taxon>
        <taxon>Mollusca</taxon>
        <taxon>Gastropoda</taxon>
        <taxon>Heterobranchia</taxon>
        <taxon>Euthyneura</taxon>
        <taxon>Panpulmonata</taxon>
        <taxon>Sacoglossa</taxon>
        <taxon>Placobranchoidea</taxon>
        <taxon>Plakobranchidae</taxon>
        <taxon>Elysia</taxon>
    </lineage>
</organism>
<dbReference type="EMBL" id="JAWDGP010002956">
    <property type="protein sequence ID" value="KAK3778446.1"/>
    <property type="molecule type" value="Genomic_DNA"/>
</dbReference>
<dbReference type="AlphaFoldDB" id="A0AAE1A0P1"/>